<dbReference type="NCBIfam" id="TIGR03696">
    <property type="entry name" value="Rhs_assc_core"/>
    <property type="match status" value="1"/>
</dbReference>
<accession>A0ABV6QE31</accession>
<evidence type="ECO:0000259" key="4">
    <source>
        <dbReference type="Pfam" id="PF25023"/>
    </source>
</evidence>
<evidence type="ECO:0000313" key="5">
    <source>
        <dbReference type="EMBL" id="MFC0622876.1"/>
    </source>
</evidence>
<dbReference type="PANTHER" id="PTHR32305">
    <property type="match status" value="1"/>
</dbReference>
<feature type="region of interest" description="Disordered" evidence="2">
    <location>
        <begin position="305"/>
        <end position="324"/>
    </location>
</feature>
<dbReference type="EMBL" id="JBHLTC010000001">
    <property type="protein sequence ID" value="MFC0622876.1"/>
    <property type="molecule type" value="Genomic_DNA"/>
</dbReference>
<feature type="compositionally biased region" description="Basic and acidic residues" evidence="2">
    <location>
        <begin position="374"/>
        <end position="398"/>
    </location>
</feature>
<protein>
    <submittedName>
        <fullName evidence="5">RHS repeat domain-containing protein</fullName>
    </submittedName>
</protein>
<proteinExistence type="predicted"/>
<feature type="region of interest" description="Disordered" evidence="2">
    <location>
        <begin position="1"/>
        <end position="21"/>
    </location>
</feature>
<name>A0ABV6QE31_9ACTN</name>
<dbReference type="InterPro" id="IPR006530">
    <property type="entry name" value="YD"/>
</dbReference>
<comment type="caution">
    <text evidence="5">The sequence shown here is derived from an EMBL/GenBank/DDBJ whole genome shotgun (WGS) entry which is preliminary data.</text>
</comment>
<keyword evidence="1" id="KW-0677">Repeat</keyword>
<dbReference type="Pfam" id="PF25023">
    <property type="entry name" value="TEN_YD-shell"/>
    <property type="match status" value="1"/>
</dbReference>
<feature type="signal peptide" evidence="3">
    <location>
        <begin position="1"/>
        <end position="45"/>
    </location>
</feature>
<dbReference type="InterPro" id="IPR031325">
    <property type="entry name" value="RHS_repeat"/>
</dbReference>
<dbReference type="InterPro" id="IPR050708">
    <property type="entry name" value="T6SS_VgrG/RHS"/>
</dbReference>
<keyword evidence="3" id="KW-0732">Signal</keyword>
<dbReference type="Pfam" id="PF05593">
    <property type="entry name" value="RHS_repeat"/>
    <property type="match status" value="2"/>
</dbReference>
<evidence type="ECO:0000256" key="2">
    <source>
        <dbReference type="SAM" id="MobiDB-lite"/>
    </source>
</evidence>
<evidence type="ECO:0000313" key="6">
    <source>
        <dbReference type="Proteomes" id="UP001589890"/>
    </source>
</evidence>
<feature type="region of interest" description="Disordered" evidence="2">
    <location>
        <begin position="2020"/>
        <end position="2050"/>
    </location>
</feature>
<gene>
    <name evidence="5" type="ORF">ACFFGN_02315</name>
</gene>
<dbReference type="PANTHER" id="PTHR32305:SF17">
    <property type="entry name" value="TRNA NUCLEASE WAPA"/>
    <property type="match status" value="1"/>
</dbReference>
<dbReference type="Proteomes" id="UP001589890">
    <property type="component" value="Unassembled WGS sequence"/>
</dbReference>
<organism evidence="5 6">
    <name type="scientific">Kribbella deserti</name>
    <dbReference type="NCBI Taxonomy" id="1926257"/>
    <lineage>
        <taxon>Bacteria</taxon>
        <taxon>Bacillati</taxon>
        <taxon>Actinomycetota</taxon>
        <taxon>Actinomycetes</taxon>
        <taxon>Propionibacteriales</taxon>
        <taxon>Kribbellaceae</taxon>
        <taxon>Kribbella</taxon>
    </lineage>
</organism>
<feature type="compositionally biased region" description="Basic and acidic residues" evidence="2">
    <location>
        <begin position="2026"/>
        <end position="2045"/>
    </location>
</feature>
<feature type="region of interest" description="Disordered" evidence="2">
    <location>
        <begin position="45"/>
        <end position="80"/>
    </location>
</feature>
<keyword evidence="6" id="KW-1185">Reference proteome</keyword>
<feature type="region of interest" description="Disordered" evidence="2">
    <location>
        <begin position="371"/>
        <end position="403"/>
    </location>
</feature>
<dbReference type="InterPro" id="IPR056823">
    <property type="entry name" value="TEN-like_YD-shell"/>
</dbReference>
<feature type="domain" description="Teneurin-like YD-shell" evidence="4">
    <location>
        <begin position="1618"/>
        <end position="1815"/>
    </location>
</feature>
<dbReference type="Gene3D" id="2.180.10.10">
    <property type="entry name" value="RHS repeat-associated core"/>
    <property type="match status" value="2"/>
</dbReference>
<sequence>MTTVFPPEHPPIPPTRRGRRGLRTLVTGITGLALVAMLHSPAAEAASQAKPEDETFTPRKEKSVSGVNAPVIPRKPDPALGKALRGTPAVTWPSAAKVTVALPAPGATGIAWDKALSGTNRAGATVQAGSLPIRLGPTATANKQAAAKRAVDSPGKMTVDLLGRKGDRLLFRLNRADGVAKAAPVALRLDYRSFGQAYGGDWNSRLRVVQVPECALTTDCAGKPIPTRNDGSGELSADVPAAGLFAVQAGPSGSAGDFKASSLTPAASWQVGGPSGDFTWRYPMETPPSVGGPTTDLSLDYSSGGVDGRTSATNNQPSWAGEGFEFTPGGSIERRYASCASKPEQSGNNGTRAVGDLCWATDNATFSLNGKGGELVRDDQTGAWRPRGDDGTKVERRTGGNNGDNDGEYWVITNADGTRYYFGLNKLPGATSAAQDTKSAWTVPVFGNHSGEPCHAAAYADSHCQQGYRWNLDYVVDRHGNTMSLFYDIETNNYARNGTAGSVSNYVRNGNVKRIEYGQRDGEVFTKPAVGRITFNTADRCIPGSACTTSQPATFPDTPLDQACNSTTDCNNKFHPTFWTQKRLASVTTEVWRGTGFTPVDSWTLRHTFPDPGDGTRPGLWLEAITNSGHVGGSVSTPEVNFDGIQLPNRVAGIDGIPAMNWWRVSKVQYGTGGELAVVYSPQDCSLPGNVPAPDTNGKRCHPLRWTPEGQAERQDWFNKFVVLEVTESDRVSGLEPVSTKVEYLSPPAWRHDDEDGLVEIGRKTWSQWRGYERVKVTKGHANGPQTVTEHKYFRGMDGDKLSNGTQKDVKVTDSTGAQVEDINALSGQLREQITYNGTTMISRSITDHWVSAPTATRVRSWGTTQAFQVEDQATRQDEAIDGGWRKSSSKNLYDASGTMTAAVDWNDLANPNDDTCTRYEYAANAAAGIKELKAREHTVSVACDQPWTKDDVISDERVYYDNSSTPGGTPTKGDATKGERLAGFDASGNPTYQTVFTAAYDAVGRQTRHTDALSRNTLTAYTPADAAPLTKAVVTQPNGHTKITEFDPAWGEEVAITEADNKRTEIAYDPLGRTDKVWLPGRTRTDTPNMEYDYEVRSDGPGVVSTRTLQTDGSIETSYELTDGLLRPRQKQEAAPGGGRVVTDFIYDSRGQIVKENGQYYNDAPPGTEVLLPREEELPTQKIFEYDGAGRPTAEIFKSQGVELFRTTHGNTANRHTVTPPSGEQPVTKITDVQGRLIEQRAYTGSTASGEYDATTYTYHDAGQLASVRDPAGNTWKFEYDKRGRKISETDPDKGTTTYTYDDTDKVATSTDARGKTLAYAYDAIGRKTAVHEGSLTGPKQAEWVYDTLAKGSPSSASRFVNGQAYTTRVLGYDAGGRSTGMEVTLPAAEGALAGTYTVKNTYNADGEVASTELPAAGGLPAETLTFGYNAQDLPTTLTGLSSYVTGTSYTPFGELDTVTLKQGTGKWIQQKYEYEIGTRRLSRVVTDRETSPRRISSVEYAYDKTGNVKKITDTPSSTTGEAADTQCFNYDHLRRLTGAWTPGNGDCAATPTASALGGPAPYWHSWTFDKVGNRKSETRTTAGGSTVSTYEYPAAGQAKPHALQKVTTTGPAGTTTNTYGYDASGNLANRTVAGAGETFTWNAEGELEKVVKGGQTTAFVYDADGNRMLRRDASGTTLYFGDTELLLQPSGTVTGTRYYNHGKQTVAVRTEGKLTWLGSDHHGTPNLAIDAATQTFQRRRTTPYGELRGAAPTAWPGQKGFVGGTNDPSTGLVHLQAREYDPTTGRFISVDPLADFEDAQQLNGYSYANNSPVTYTDPDGQFAFIPIIILAVRLVPVVVRVVRAVPVVVRTVAPVVRTVATQVATGLRGLFSNLLSRFTTVFRQFTTWVTRFRTQIKQTVETQRKVVPQVTKTVKKVPVKQHPHRGAGPRAKKPASTGKHRLKYEVRNAKSPNKPPKHQWATPKQAEGMRRKLFDTPKGTVRPIERGAGHKYGQLDRRTEMKIDLAETFDPWSMEARTGTASEHPAKHADGTPKFGDTKKPEEFMPASRGSKARFGAAMLGRLFRQIFG</sequence>
<feature type="chain" id="PRO_5046712377" evidence="3">
    <location>
        <begin position="46"/>
        <end position="2071"/>
    </location>
</feature>
<dbReference type="NCBIfam" id="TIGR01643">
    <property type="entry name" value="YD_repeat_2x"/>
    <property type="match status" value="2"/>
</dbReference>
<feature type="compositionally biased region" description="Basic and acidic residues" evidence="2">
    <location>
        <begin position="50"/>
        <end position="63"/>
    </location>
</feature>
<dbReference type="InterPro" id="IPR022385">
    <property type="entry name" value="Rhs_assc_core"/>
</dbReference>
<evidence type="ECO:0000256" key="1">
    <source>
        <dbReference type="ARBA" id="ARBA00022737"/>
    </source>
</evidence>
<evidence type="ECO:0000256" key="3">
    <source>
        <dbReference type="SAM" id="SignalP"/>
    </source>
</evidence>
<feature type="region of interest" description="Disordered" evidence="2">
    <location>
        <begin position="1916"/>
        <end position="1943"/>
    </location>
</feature>
<reference evidence="5 6" key="1">
    <citation type="submission" date="2024-09" db="EMBL/GenBank/DDBJ databases">
        <authorList>
            <person name="Sun Q."/>
            <person name="Mori K."/>
        </authorList>
    </citation>
    <scope>NUCLEOTIDE SEQUENCE [LARGE SCALE GENOMIC DNA]</scope>
    <source>
        <strain evidence="5 6">CGMCC 1.15906</strain>
    </source>
</reference>
<dbReference type="RefSeq" id="WP_380043554.1">
    <property type="nucleotide sequence ID" value="NZ_JBHLTC010000001.1"/>
</dbReference>